<dbReference type="GeneID" id="64635135"/>
<dbReference type="RefSeq" id="XP_041187184.1">
    <property type="nucleotide sequence ID" value="XM_041341119.1"/>
</dbReference>
<comment type="caution">
    <text evidence="1">The sequence shown here is derived from an EMBL/GenBank/DDBJ whole genome shotgun (WGS) entry which is preliminary data.</text>
</comment>
<proteinExistence type="predicted"/>
<evidence type="ECO:0000313" key="2">
    <source>
        <dbReference type="Proteomes" id="UP000807769"/>
    </source>
</evidence>
<name>A0A9P7J6Q2_9AGAM</name>
<keyword evidence="2" id="KW-1185">Reference proteome</keyword>
<sequence>MFACQQLAQVLANAYSNPIQLDIDMIQYNVALHKCSNGRVTTHEDALLKKFPHGSEHLLEKPLVILDLAGHIILWYLPGAISPWIQAEMEEATIGMGSLLKESMTSGPDTQWRTFLRNFHASDRHKLTPGYINLAPCWFLQGQEPHSFLPTNGFTPKVSATLKGKGGPKVIISMQHTALLALAALWVMHPKLYWASVTMQIKLAQWAVECGLDNALFTETQVLPLKGLIS</sequence>
<evidence type="ECO:0000313" key="1">
    <source>
        <dbReference type="EMBL" id="KAG1805325.1"/>
    </source>
</evidence>
<organism evidence="1 2">
    <name type="scientific">Suillus subaureus</name>
    <dbReference type="NCBI Taxonomy" id="48587"/>
    <lineage>
        <taxon>Eukaryota</taxon>
        <taxon>Fungi</taxon>
        <taxon>Dikarya</taxon>
        <taxon>Basidiomycota</taxon>
        <taxon>Agaricomycotina</taxon>
        <taxon>Agaricomycetes</taxon>
        <taxon>Agaricomycetidae</taxon>
        <taxon>Boletales</taxon>
        <taxon>Suillineae</taxon>
        <taxon>Suillaceae</taxon>
        <taxon>Suillus</taxon>
    </lineage>
</organism>
<gene>
    <name evidence="1" type="ORF">BJ212DRAFT_1486445</name>
</gene>
<dbReference type="OrthoDB" id="2677684at2759"/>
<dbReference type="EMBL" id="JABBWG010000054">
    <property type="protein sequence ID" value="KAG1805325.1"/>
    <property type="molecule type" value="Genomic_DNA"/>
</dbReference>
<protein>
    <submittedName>
        <fullName evidence="1">Uncharacterized protein</fullName>
    </submittedName>
</protein>
<dbReference type="Proteomes" id="UP000807769">
    <property type="component" value="Unassembled WGS sequence"/>
</dbReference>
<accession>A0A9P7J6Q2</accession>
<dbReference type="AlphaFoldDB" id="A0A9P7J6Q2"/>
<reference evidence="1" key="1">
    <citation type="journal article" date="2020" name="New Phytol.">
        <title>Comparative genomics reveals dynamic genome evolution in host specialist ectomycorrhizal fungi.</title>
        <authorList>
            <person name="Lofgren L.A."/>
            <person name="Nguyen N.H."/>
            <person name="Vilgalys R."/>
            <person name="Ruytinx J."/>
            <person name="Liao H.L."/>
            <person name="Branco S."/>
            <person name="Kuo A."/>
            <person name="LaButti K."/>
            <person name="Lipzen A."/>
            <person name="Andreopoulos W."/>
            <person name="Pangilinan J."/>
            <person name="Riley R."/>
            <person name="Hundley H."/>
            <person name="Na H."/>
            <person name="Barry K."/>
            <person name="Grigoriev I.V."/>
            <person name="Stajich J.E."/>
            <person name="Kennedy P.G."/>
        </authorList>
    </citation>
    <scope>NUCLEOTIDE SEQUENCE</scope>
    <source>
        <strain evidence="1">MN1</strain>
    </source>
</reference>